<dbReference type="Pfam" id="PF00378">
    <property type="entry name" value="ECH_1"/>
    <property type="match status" value="1"/>
</dbReference>
<dbReference type="Proteomes" id="UP001196509">
    <property type="component" value="Unassembled WGS sequence"/>
</dbReference>
<dbReference type="GO" id="GO:0008300">
    <property type="term" value="P:isoprenoid catabolic process"/>
    <property type="evidence" value="ECO:0007669"/>
    <property type="project" value="TreeGrafter"/>
</dbReference>
<dbReference type="EMBL" id="JAICBX010000001">
    <property type="protein sequence ID" value="MBW8636100.1"/>
    <property type="molecule type" value="Genomic_DNA"/>
</dbReference>
<organism evidence="2 3">
    <name type="scientific">Flavimaribacter sediminis</name>
    <dbReference type="NCBI Taxonomy" id="2865987"/>
    <lineage>
        <taxon>Bacteria</taxon>
        <taxon>Pseudomonadati</taxon>
        <taxon>Pseudomonadota</taxon>
        <taxon>Alphaproteobacteria</taxon>
        <taxon>Hyphomicrobiales</taxon>
        <taxon>Rhizobiaceae</taxon>
        <taxon>Flavimaribacter</taxon>
    </lineage>
</organism>
<accession>A0AAE2ZK69</accession>
<dbReference type="RefSeq" id="WP_220226807.1">
    <property type="nucleotide sequence ID" value="NZ_JAICBX010000001.1"/>
</dbReference>
<proteinExistence type="inferred from homology"/>
<dbReference type="InterPro" id="IPR029045">
    <property type="entry name" value="ClpP/crotonase-like_dom_sf"/>
</dbReference>
<dbReference type="GO" id="GO:0003824">
    <property type="term" value="F:catalytic activity"/>
    <property type="evidence" value="ECO:0007669"/>
    <property type="project" value="UniProtKB-ARBA"/>
</dbReference>
<dbReference type="SUPFAM" id="SSF52096">
    <property type="entry name" value="ClpP/crotonase"/>
    <property type="match status" value="1"/>
</dbReference>
<evidence type="ECO:0000313" key="2">
    <source>
        <dbReference type="EMBL" id="MBW8636100.1"/>
    </source>
</evidence>
<dbReference type="AlphaFoldDB" id="A0AAE2ZK69"/>
<sequence length="265" mass="28538">MLQESGGLVLVHEDHWLTIRFNRPDKRNALSSDTVTALTSVLGQAREDSTIRGITFRGNGGVFSSGGDLKGFMEAEESADPMATIRDANRDAGELFALIDGMPQVVIMLVEGAAMAGGLGLLCAGDIVITTRDAQFSLTETTLGIPPAQIAPYVVRRLGLRTARRIMLTATRFDGDEALKLGLANEVVDSADELAEKEKEIRKAVLRCGPEANAATKEILLCVGQMDTDELIDLAADRFANCMTSQEGREGIAAFLGKRKPDWAR</sequence>
<reference evidence="2" key="1">
    <citation type="submission" date="2021-08" db="EMBL/GenBank/DDBJ databases">
        <title>Hoeflea bacterium WL0058 sp. nov., isolated from the sediment.</title>
        <authorList>
            <person name="Wang L."/>
            <person name="Zhang D."/>
        </authorList>
    </citation>
    <scope>NUCLEOTIDE SEQUENCE</scope>
    <source>
        <strain evidence="2">WL0058</strain>
    </source>
</reference>
<dbReference type="PANTHER" id="PTHR42964">
    <property type="entry name" value="ENOYL-COA HYDRATASE"/>
    <property type="match status" value="1"/>
</dbReference>
<dbReference type="Gene3D" id="3.90.226.10">
    <property type="entry name" value="2-enoyl-CoA Hydratase, Chain A, domain 1"/>
    <property type="match status" value="1"/>
</dbReference>
<dbReference type="CDD" id="cd06558">
    <property type="entry name" value="crotonase-like"/>
    <property type="match status" value="1"/>
</dbReference>
<name>A0AAE2ZK69_9HYPH</name>
<dbReference type="InterPro" id="IPR001753">
    <property type="entry name" value="Enoyl-CoA_hydra/iso"/>
</dbReference>
<gene>
    <name evidence="2" type="ORF">K1W69_02790</name>
</gene>
<comment type="similarity">
    <text evidence="1">Belongs to the enoyl-CoA hydratase/isomerase family.</text>
</comment>
<keyword evidence="3" id="KW-1185">Reference proteome</keyword>
<comment type="caution">
    <text evidence="2">The sequence shown here is derived from an EMBL/GenBank/DDBJ whole genome shotgun (WGS) entry which is preliminary data.</text>
</comment>
<dbReference type="InterPro" id="IPR014748">
    <property type="entry name" value="Enoyl-CoA_hydra_C"/>
</dbReference>
<dbReference type="Gene3D" id="1.10.12.10">
    <property type="entry name" value="Lyase 2-enoyl-coa Hydratase, Chain A, domain 2"/>
    <property type="match status" value="1"/>
</dbReference>
<protein>
    <submittedName>
        <fullName evidence="2">Enoyl-CoA hydratase/isomerase family protein</fullName>
    </submittedName>
</protein>
<evidence type="ECO:0000313" key="3">
    <source>
        <dbReference type="Proteomes" id="UP001196509"/>
    </source>
</evidence>
<dbReference type="PANTHER" id="PTHR42964:SF1">
    <property type="entry name" value="POLYKETIDE BIOSYNTHESIS ENOYL-COA HYDRATASE PKSH-RELATED"/>
    <property type="match status" value="1"/>
</dbReference>
<dbReference type="InterPro" id="IPR051683">
    <property type="entry name" value="Enoyl-CoA_Hydratase/Isomerase"/>
</dbReference>
<evidence type="ECO:0000256" key="1">
    <source>
        <dbReference type="ARBA" id="ARBA00005254"/>
    </source>
</evidence>